<feature type="non-terminal residue" evidence="2">
    <location>
        <position position="1"/>
    </location>
</feature>
<proteinExistence type="predicted"/>
<dbReference type="Pfam" id="PF05699">
    <property type="entry name" value="Dimer_Tnp_hAT"/>
    <property type="match status" value="1"/>
</dbReference>
<evidence type="ECO:0000313" key="2">
    <source>
        <dbReference type="EMBL" id="TVU04758.1"/>
    </source>
</evidence>
<protein>
    <recommendedName>
        <fullName evidence="1">HAT C-terminal dimerisation domain-containing protein</fullName>
    </recommendedName>
</protein>
<sequence length="186" mass="21760">MDREVSRMRMTCFKKFFRVPQELAQVKEEYAKFSSCSDEFSSHDAIKDRYSASPWAWWSSYGQDAPLLMNLANKVLNQPASSSCCERNWSTYSFIHSVKRNALTPERAEDLVFVHSNLRHLSRRSDAYKQGEIRMWEEILLRILEVANLSLDEPELQAVSSGEADLRWRVQLKSLRMSEPLFIEDE</sequence>
<keyword evidence="3" id="KW-1185">Reference proteome</keyword>
<gene>
    <name evidence="2" type="ORF">EJB05_47892</name>
</gene>
<dbReference type="OrthoDB" id="1925573at2759"/>
<accession>A0A5J9T0E6</accession>
<dbReference type="SUPFAM" id="SSF53098">
    <property type="entry name" value="Ribonuclease H-like"/>
    <property type="match status" value="1"/>
</dbReference>
<comment type="caution">
    <text evidence="2">The sequence shown here is derived from an EMBL/GenBank/DDBJ whole genome shotgun (WGS) entry which is preliminary data.</text>
</comment>
<dbReference type="Gramene" id="TVU04758">
    <property type="protein sequence ID" value="TVU04758"/>
    <property type="gene ID" value="EJB05_47892"/>
</dbReference>
<dbReference type="Proteomes" id="UP000324897">
    <property type="component" value="Unassembled WGS sequence"/>
</dbReference>
<dbReference type="EMBL" id="RWGY01000051">
    <property type="protein sequence ID" value="TVU04758.1"/>
    <property type="molecule type" value="Genomic_DNA"/>
</dbReference>
<feature type="domain" description="HAT C-terminal dimerisation" evidence="1">
    <location>
        <begin position="39"/>
        <end position="118"/>
    </location>
</feature>
<reference evidence="2 3" key="1">
    <citation type="journal article" date="2019" name="Sci. Rep.">
        <title>A high-quality genome of Eragrostis curvula grass provides insights into Poaceae evolution and supports new strategies to enhance forage quality.</title>
        <authorList>
            <person name="Carballo J."/>
            <person name="Santos B.A.C.M."/>
            <person name="Zappacosta D."/>
            <person name="Garbus I."/>
            <person name="Selva J.P."/>
            <person name="Gallo C.A."/>
            <person name="Diaz A."/>
            <person name="Albertini E."/>
            <person name="Caccamo M."/>
            <person name="Echenique V."/>
        </authorList>
    </citation>
    <scope>NUCLEOTIDE SEQUENCE [LARGE SCALE GENOMIC DNA]</scope>
    <source>
        <strain evidence="3">cv. Victoria</strain>
        <tissue evidence="2">Leaf</tissue>
    </source>
</reference>
<dbReference type="AlphaFoldDB" id="A0A5J9T0E6"/>
<name>A0A5J9T0E6_9POAL</name>
<evidence type="ECO:0000259" key="1">
    <source>
        <dbReference type="Pfam" id="PF05699"/>
    </source>
</evidence>
<evidence type="ECO:0000313" key="3">
    <source>
        <dbReference type="Proteomes" id="UP000324897"/>
    </source>
</evidence>
<dbReference type="InterPro" id="IPR012337">
    <property type="entry name" value="RNaseH-like_sf"/>
</dbReference>
<dbReference type="InterPro" id="IPR008906">
    <property type="entry name" value="HATC_C_dom"/>
</dbReference>
<organism evidence="2 3">
    <name type="scientific">Eragrostis curvula</name>
    <name type="common">weeping love grass</name>
    <dbReference type="NCBI Taxonomy" id="38414"/>
    <lineage>
        <taxon>Eukaryota</taxon>
        <taxon>Viridiplantae</taxon>
        <taxon>Streptophyta</taxon>
        <taxon>Embryophyta</taxon>
        <taxon>Tracheophyta</taxon>
        <taxon>Spermatophyta</taxon>
        <taxon>Magnoliopsida</taxon>
        <taxon>Liliopsida</taxon>
        <taxon>Poales</taxon>
        <taxon>Poaceae</taxon>
        <taxon>PACMAD clade</taxon>
        <taxon>Chloridoideae</taxon>
        <taxon>Eragrostideae</taxon>
        <taxon>Eragrostidinae</taxon>
        <taxon>Eragrostis</taxon>
    </lineage>
</organism>
<dbReference type="GO" id="GO:0046983">
    <property type="term" value="F:protein dimerization activity"/>
    <property type="evidence" value="ECO:0007669"/>
    <property type="project" value="InterPro"/>
</dbReference>